<dbReference type="Pfam" id="PF00291">
    <property type="entry name" value="PALP"/>
    <property type="match status" value="1"/>
</dbReference>
<evidence type="ECO:0000313" key="17">
    <source>
        <dbReference type="EMBL" id="ORE87008.1"/>
    </source>
</evidence>
<reference evidence="17 18" key="1">
    <citation type="submission" date="2013-04" db="EMBL/GenBank/DDBJ databases">
        <title>Oceanococcus atlanticus 22II-S10r2 Genome Sequencing.</title>
        <authorList>
            <person name="Lai Q."/>
            <person name="Li G."/>
            <person name="Shao Z."/>
        </authorList>
    </citation>
    <scope>NUCLEOTIDE SEQUENCE [LARGE SCALE GENOMIC DNA]</scope>
    <source>
        <strain evidence="17 18">22II-S10r2</strain>
    </source>
</reference>
<dbReference type="InterPro" id="IPR050147">
    <property type="entry name" value="Ser/Thr_Dehydratase"/>
</dbReference>
<comment type="function">
    <text evidence="2 13">Catalyzes the gamma-elimination of phosphate from L-phosphohomoserine and the beta-addition of water to produce L-threonine.</text>
</comment>
<evidence type="ECO:0000256" key="1">
    <source>
        <dbReference type="ARBA" id="ARBA00001933"/>
    </source>
</evidence>
<comment type="cofactor">
    <cofactor evidence="1 13 14">
        <name>pyridoxal 5'-phosphate</name>
        <dbReference type="ChEBI" id="CHEBI:597326"/>
    </cofactor>
</comment>
<evidence type="ECO:0000256" key="4">
    <source>
        <dbReference type="ARBA" id="ARBA00005517"/>
    </source>
</evidence>
<dbReference type="CDD" id="cd01563">
    <property type="entry name" value="Thr-synth_1"/>
    <property type="match status" value="1"/>
</dbReference>
<evidence type="ECO:0000256" key="8">
    <source>
        <dbReference type="ARBA" id="ARBA00022697"/>
    </source>
</evidence>
<dbReference type="FunFam" id="3.40.50.1100:FF:000014">
    <property type="entry name" value="Threonine synthase"/>
    <property type="match status" value="1"/>
</dbReference>
<comment type="pathway">
    <text evidence="3 13">Amino-acid biosynthesis; L-threonine biosynthesis; L-threonine from L-aspartate: step 5/5.</text>
</comment>
<dbReference type="UniPathway" id="UPA00050">
    <property type="reaction ID" value="UER00065"/>
</dbReference>
<dbReference type="Gene3D" id="3.40.50.1100">
    <property type="match status" value="2"/>
</dbReference>
<dbReference type="AlphaFoldDB" id="A0A1Y1SDD0"/>
<dbReference type="PIRSF" id="PIRSF038945">
    <property type="entry name" value="Thr_synthase"/>
    <property type="match status" value="1"/>
</dbReference>
<feature type="binding site" evidence="14">
    <location>
        <begin position="192"/>
        <end position="196"/>
    </location>
    <ligand>
        <name>pyridoxal 5'-phosphate</name>
        <dbReference type="ChEBI" id="CHEBI:597326"/>
    </ligand>
</feature>
<feature type="domain" description="Tryptophan synthase beta chain-like PALP" evidence="16">
    <location>
        <begin position="27"/>
        <end position="340"/>
    </location>
</feature>
<dbReference type="GO" id="GO:0009097">
    <property type="term" value="P:isoleucine biosynthetic process"/>
    <property type="evidence" value="ECO:0007669"/>
    <property type="project" value="TreeGrafter"/>
</dbReference>
<evidence type="ECO:0000256" key="6">
    <source>
        <dbReference type="ARBA" id="ARBA00018679"/>
    </source>
</evidence>
<keyword evidence="8 13" id="KW-0791">Threonine biosynthesis</keyword>
<dbReference type="RefSeq" id="WP_083561217.1">
    <property type="nucleotide sequence ID" value="NZ_AQQV01000002.1"/>
</dbReference>
<dbReference type="STRING" id="1317117.ATO7_08212"/>
<evidence type="ECO:0000256" key="13">
    <source>
        <dbReference type="PIRNR" id="PIRNR038945"/>
    </source>
</evidence>
<protein>
    <recommendedName>
        <fullName evidence="6 12">Threonine synthase</fullName>
        <ecNumber evidence="5 12">4.2.3.1</ecNumber>
    </recommendedName>
</protein>
<dbReference type="InterPro" id="IPR000634">
    <property type="entry name" value="Ser/Thr_deHydtase_PyrdxlP-BS"/>
</dbReference>
<comment type="caution">
    <text evidence="17">The sequence shown here is derived from an EMBL/GenBank/DDBJ whole genome shotgun (WGS) entry which is preliminary data.</text>
</comment>
<evidence type="ECO:0000256" key="7">
    <source>
        <dbReference type="ARBA" id="ARBA00022605"/>
    </source>
</evidence>
<dbReference type="SUPFAM" id="SSF53686">
    <property type="entry name" value="Tryptophan synthase beta subunit-like PLP-dependent enzymes"/>
    <property type="match status" value="1"/>
</dbReference>
<dbReference type="FunFam" id="3.40.50.1100:FF:000013">
    <property type="entry name" value="Threonine synthase"/>
    <property type="match status" value="1"/>
</dbReference>
<sequence>MNGTSLYTGLVDRYRARLPLAPGAEAISLGEGATPLIKLRNIPGDVGFSGEIYVKYEGLNPTGSFKDRGMTVAVTQAHAEGSKAIICASTGNTSAAAAAYAARAGMTAFVLIPEGKIAMGKFSQTAIHGCSVIQIRGNFDDGMQLVKDVAETLPVTVVNSVNPYRLQGQKTASFEIVEALGDAPDYHCLPVGNAGNISAYWMGYREMATPRAGETPIAPDSFSYLREAVTDKLPVMCGFQAAGAAPFLAGAPVKNPETVATAIRIGNPQSWAHAETAVRESNGHFDAIEDDEILAAQKLLAEREGVFCEPASASSLAGALRDIASGKIKPGSRVVCTLTGHGLKDPDIAIKQATAEPVTVDATRQAVEDALVKGL</sequence>
<keyword evidence="10 13" id="KW-0456">Lyase</keyword>
<evidence type="ECO:0000256" key="10">
    <source>
        <dbReference type="ARBA" id="ARBA00023239"/>
    </source>
</evidence>
<dbReference type="GO" id="GO:0006567">
    <property type="term" value="P:L-threonine catabolic process"/>
    <property type="evidence" value="ECO:0007669"/>
    <property type="project" value="TreeGrafter"/>
</dbReference>
<dbReference type="GO" id="GO:0004795">
    <property type="term" value="F:threonine synthase activity"/>
    <property type="evidence" value="ECO:0007669"/>
    <property type="project" value="UniProtKB-UniRule"/>
</dbReference>
<dbReference type="GO" id="GO:0009088">
    <property type="term" value="P:threonine biosynthetic process"/>
    <property type="evidence" value="ECO:0007669"/>
    <property type="project" value="UniProtKB-UniRule"/>
</dbReference>
<accession>A0A1Y1SDD0</accession>
<dbReference type="Proteomes" id="UP000192342">
    <property type="component" value="Unassembled WGS sequence"/>
</dbReference>
<name>A0A1Y1SDD0_9GAMM</name>
<comment type="similarity">
    <text evidence="4 13">Belongs to the threonine synthase family.</text>
</comment>
<proteinExistence type="inferred from homology"/>
<dbReference type="GO" id="GO:0006565">
    <property type="term" value="P:L-serine catabolic process"/>
    <property type="evidence" value="ECO:0007669"/>
    <property type="project" value="TreeGrafter"/>
</dbReference>
<dbReference type="EC" id="4.2.3.1" evidence="5 12"/>
<gene>
    <name evidence="17" type="ORF">ATO7_08212</name>
</gene>
<keyword evidence="7 13" id="KW-0028">Amino-acid biosynthesis</keyword>
<dbReference type="PANTHER" id="PTHR48078:SF6">
    <property type="entry name" value="L-THREONINE DEHYDRATASE CATABOLIC TDCB"/>
    <property type="match status" value="1"/>
</dbReference>
<evidence type="ECO:0000256" key="9">
    <source>
        <dbReference type="ARBA" id="ARBA00022898"/>
    </source>
</evidence>
<evidence type="ECO:0000256" key="2">
    <source>
        <dbReference type="ARBA" id="ARBA00003648"/>
    </source>
</evidence>
<dbReference type="InterPro" id="IPR026260">
    <property type="entry name" value="Thr_Synthase_bac/arc"/>
</dbReference>
<feature type="binding site" evidence="14">
    <location>
        <position position="339"/>
    </location>
    <ligand>
        <name>pyridoxal 5'-phosphate</name>
        <dbReference type="ChEBI" id="CHEBI:597326"/>
    </ligand>
</feature>
<evidence type="ECO:0000256" key="11">
    <source>
        <dbReference type="ARBA" id="ARBA00049144"/>
    </source>
</evidence>
<dbReference type="GO" id="GO:0004794">
    <property type="term" value="F:threonine deaminase activity"/>
    <property type="evidence" value="ECO:0007669"/>
    <property type="project" value="TreeGrafter"/>
</dbReference>
<dbReference type="GO" id="GO:0003941">
    <property type="term" value="F:L-serine ammonia-lyase activity"/>
    <property type="evidence" value="ECO:0007669"/>
    <property type="project" value="TreeGrafter"/>
</dbReference>
<dbReference type="PANTHER" id="PTHR48078">
    <property type="entry name" value="THREONINE DEHYDRATASE, MITOCHONDRIAL-RELATED"/>
    <property type="match status" value="1"/>
</dbReference>
<dbReference type="OrthoDB" id="9778118at2"/>
<comment type="catalytic activity">
    <reaction evidence="11 13">
        <text>O-phospho-L-homoserine + H2O = L-threonine + phosphate</text>
        <dbReference type="Rhea" id="RHEA:10840"/>
        <dbReference type="ChEBI" id="CHEBI:15377"/>
        <dbReference type="ChEBI" id="CHEBI:43474"/>
        <dbReference type="ChEBI" id="CHEBI:57590"/>
        <dbReference type="ChEBI" id="CHEBI:57926"/>
        <dbReference type="EC" id="4.2.3.1"/>
    </reaction>
</comment>
<keyword evidence="9 13" id="KW-0663">Pyridoxal phosphate</keyword>
<organism evidence="17 18">
    <name type="scientific">Oceanococcus atlanticus</name>
    <dbReference type="NCBI Taxonomy" id="1317117"/>
    <lineage>
        <taxon>Bacteria</taxon>
        <taxon>Pseudomonadati</taxon>
        <taxon>Pseudomonadota</taxon>
        <taxon>Gammaproteobacteria</taxon>
        <taxon>Chromatiales</taxon>
        <taxon>Oceanococcaceae</taxon>
        <taxon>Oceanococcus</taxon>
    </lineage>
</organism>
<dbReference type="InterPro" id="IPR001926">
    <property type="entry name" value="TrpB-like_PALP"/>
</dbReference>
<dbReference type="GO" id="GO:0030170">
    <property type="term" value="F:pyridoxal phosphate binding"/>
    <property type="evidence" value="ECO:0007669"/>
    <property type="project" value="InterPro"/>
</dbReference>
<evidence type="ECO:0000256" key="12">
    <source>
        <dbReference type="NCBIfam" id="TIGR00260"/>
    </source>
</evidence>
<evidence type="ECO:0000313" key="18">
    <source>
        <dbReference type="Proteomes" id="UP000192342"/>
    </source>
</evidence>
<dbReference type="InterPro" id="IPR004450">
    <property type="entry name" value="Thr_synthase-like"/>
</dbReference>
<evidence type="ECO:0000259" key="16">
    <source>
        <dbReference type="Pfam" id="PF00291"/>
    </source>
</evidence>
<feature type="modified residue" description="N6-(pyridoxal phosphate)lysine" evidence="15">
    <location>
        <position position="66"/>
    </location>
</feature>
<dbReference type="EMBL" id="AQQV01000002">
    <property type="protein sequence ID" value="ORE87008.1"/>
    <property type="molecule type" value="Genomic_DNA"/>
</dbReference>
<feature type="binding site" evidence="14">
    <location>
        <position position="92"/>
    </location>
    <ligand>
        <name>pyridoxal 5'-phosphate</name>
        <dbReference type="ChEBI" id="CHEBI:597326"/>
    </ligand>
</feature>
<keyword evidence="18" id="KW-1185">Reference proteome</keyword>
<evidence type="ECO:0000256" key="5">
    <source>
        <dbReference type="ARBA" id="ARBA00013028"/>
    </source>
</evidence>
<evidence type="ECO:0000256" key="14">
    <source>
        <dbReference type="PIRSR" id="PIRSR038945-1"/>
    </source>
</evidence>
<dbReference type="InterPro" id="IPR036052">
    <property type="entry name" value="TrpB-like_PALP_sf"/>
</dbReference>
<evidence type="ECO:0000256" key="15">
    <source>
        <dbReference type="PIRSR" id="PIRSR038945-2"/>
    </source>
</evidence>
<evidence type="ECO:0000256" key="3">
    <source>
        <dbReference type="ARBA" id="ARBA00004979"/>
    </source>
</evidence>
<dbReference type="PROSITE" id="PS00165">
    <property type="entry name" value="DEHYDRATASE_SER_THR"/>
    <property type="match status" value="1"/>
</dbReference>
<dbReference type="NCBIfam" id="TIGR00260">
    <property type="entry name" value="thrC"/>
    <property type="match status" value="1"/>
</dbReference>